<dbReference type="AlphaFoldDB" id="A0A3P9JUB2"/>
<organism evidence="1 2">
    <name type="scientific">Oryzias latipes</name>
    <name type="common">Japanese rice fish</name>
    <name type="synonym">Japanese killifish</name>
    <dbReference type="NCBI Taxonomy" id="8090"/>
    <lineage>
        <taxon>Eukaryota</taxon>
        <taxon>Metazoa</taxon>
        <taxon>Chordata</taxon>
        <taxon>Craniata</taxon>
        <taxon>Vertebrata</taxon>
        <taxon>Euteleostomi</taxon>
        <taxon>Actinopterygii</taxon>
        <taxon>Neopterygii</taxon>
        <taxon>Teleostei</taxon>
        <taxon>Neoteleostei</taxon>
        <taxon>Acanthomorphata</taxon>
        <taxon>Ovalentaria</taxon>
        <taxon>Atherinomorphae</taxon>
        <taxon>Beloniformes</taxon>
        <taxon>Adrianichthyidae</taxon>
        <taxon>Oryziinae</taxon>
        <taxon>Oryzias</taxon>
    </lineage>
</organism>
<dbReference type="InterPro" id="IPR036397">
    <property type="entry name" value="RNaseH_sf"/>
</dbReference>
<reference evidence="1" key="3">
    <citation type="submission" date="2025-08" db="UniProtKB">
        <authorList>
            <consortium name="Ensembl"/>
        </authorList>
    </citation>
    <scope>IDENTIFICATION</scope>
    <source>
        <strain evidence="1">HSOK</strain>
    </source>
</reference>
<reference evidence="1 2" key="2">
    <citation type="submission" date="2017-04" db="EMBL/GenBank/DDBJ databases">
        <title>CpG methylation of centromeres and impact of large insertions on vertebrate speciation.</title>
        <authorList>
            <person name="Ichikawa K."/>
            <person name="Yoshimura J."/>
            <person name="Morishita S."/>
        </authorList>
    </citation>
    <scope>NUCLEOTIDE SEQUENCE</scope>
    <source>
        <strain evidence="1 2">HSOK</strain>
    </source>
</reference>
<evidence type="ECO:0000313" key="1">
    <source>
        <dbReference type="Ensembl" id="ENSORLP00015035714.1"/>
    </source>
</evidence>
<evidence type="ECO:0000313" key="2">
    <source>
        <dbReference type="Proteomes" id="UP000265200"/>
    </source>
</evidence>
<dbReference type="Gene3D" id="3.30.420.10">
    <property type="entry name" value="Ribonuclease H-like superfamily/Ribonuclease H"/>
    <property type="match status" value="1"/>
</dbReference>
<protein>
    <recommendedName>
        <fullName evidence="3">Tc1-like transposase DDE domain-containing protein</fullName>
    </recommendedName>
</protein>
<evidence type="ECO:0008006" key="3">
    <source>
        <dbReference type="Google" id="ProtNLM"/>
    </source>
</evidence>
<accession>A0A3P9JUB2</accession>
<name>A0A3P9JUB2_ORYLA</name>
<dbReference type="GO" id="GO:0003676">
    <property type="term" value="F:nucleic acid binding"/>
    <property type="evidence" value="ECO:0007669"/>
    <property type="project" value="InterPro"/>
</dbReference>
<dbReference type="Ensembl" id="ENSORLT00015030654.1">
    <property type="protein sequence ID" value="ENSORLP00015035714.1"/>
    <property type="gene ID" value="ENSORLG00015022467.1"/>
</dbReference>
<sequence>ERIIVTARPQEVEVPLMVWPEMTSDLNPIDNVCDQLQQRLDDCTQPPSDLTELHVALVEETPCGKINSALVITAKAKMLGFRVQMYIYKIF</sequence>
<dbReference type="Proteomes" id="UP000265200">
    <property type="component" value="Chromosome 10"/>
</dbReference>
<reference key="1">
    <citation type="journal article" date="2007" name="Nature">
        <title>The medaka draft genome and insights into vertebrate genome evolution.</title>
        <authorList>
            <person name="Kasahara M."/>
            <person name="Naruse K."/>
            <person name="Sasaki S."/>
            <person name="Nakatani Y."/>
            <person name="Qu W."/>
            <person name="Ahsan B."/>
            <person name="Yamada T."/>
            <person name="Nagayasu Y."/>
            <person name="Doi K."/>
            <person name="Kasai Y."/>
            <person name="Jindo T."/>
            <person name="Kobayashi D."/>
            <person name="Shimada A."/>
            <person name="Toyoda A."/>
            <person name="Kuroki Y."/>
            <person name="Fujiyama A."/>
            <person name="Sasaki T."/>
            <person name="Shimizu A."/>
            <person name="Asakawa S."/>
            <person name="Shimizu N."/>
            <person name="Hashimoto S."/>
            <person name="Yang J."/>
            <person name="Lee Y."/>
            <person name="Matsushima K."/>
            <person name="Sugano S."/>
            <person name="Sakaizumi M."/>
            <person name="Narita T."/>
            <person name="Ohishi K."/>
            <person name="Haga S."/>
            <person name="Ohta F."/>
            <person name="Nomoto H."/>
            <person name="Nogata K."/>
            <person name="Morishita T."/>
            <person name="Endo T."/>
            <person name="Shin-I T."/>
            <person name="Takeda H."/>
            <person name="Morishita S."/>
            <person name="Kohara Y."/>
        </authorList>
    </citation>
    <scope>NUCLEOTIDE SEQUENCE [LARGE SCALE GENOMIC DNA]</scope>
    <source>
        <strain>Hd-rR</strain>
    </source>
</reference>
<proteinExistence type="predicted"/>
<reference evidence="1" key="4">
    <citation type="submission" date="2025-09" db="UniProtKB">
        <authorList>
            <consortium name="Ensembl"/>
        </authorList>
    </citation>
    <scope>IDENTIFICATION</scope>
    <source>
        <strain evidence="1">HSOK</strain>
    </source>
</reference>